<evidence type="ECO:0000313" key="1">
    <source>
        <dbReference type="EnsemblMetazoa" id="AAEL024261-PA"/>
    </source>
</evidence>
<proteinExistence type="predicted"/>
<dbReference type="InParanoid" id="A0A6I8U289"/>
<name>A0A6I8U289_AEDAE</name>
<protein>
    <submittedName>
        <fullName evidence="1">Uncharacterized protein</fullName>
    </submittedName>
</protein>
<reference evidence="1 2" key="1">
    <citation type="submission" date="2017-06" db="EMBL/GenBank/DDBJ databases">
        <title>Aedes aegypti genome working group (AGWG) sequencing and assembly.</title>
        <authorList>
            <consortium name="Aedes aegypti Genome Working Group (AGWG)"/>
            <person name="Matthews B.J."/>
        </authorList>
    </citation>
    <scope>NUCLEOTIDE SEQUENCE [LARGE SCALE GENOMIC DNA]</scope>
    <source>
        <strain evidence="1 2">LVP_AGWG</strain>
    </source>
</reference>
<evidence type="ECO:0000313" key="2">
    <source>
        <dbReference type="Proteomes" id="UP000008820"/>
    </source>
</evidence>
<accession>A0A6I8U289</accession>
<dbReference type="AlphaFoldDB" id="A0A6I8U289"/>
<organism evidence="1 2">
    <name type="scientific">Aedes aegypti</name>
    <name type="common">Yellowfever mosquito</name>
    <name type="synonym">Culex aegypti</name>
    <dbReference type="NCBI Taxonomy" id="7159"/>
    <lineage>
        <taxon>Eukaryota</taxon>
        <taxon>Metazoa</taxon>
        <taxon>Ecdysozoa</taxon>
        <taxon>Arthropoda</taxon>
        <taxon>Hexapoda</taxon>
        <taxon>Insecta</taxon>
        <taxon>Pterygota</taxon>
        <taxon>Neoptera</taxon>
        <taxon>Endopterygota</taxon>
        <taxon>Diptera</taxon>
        <taxon>Nematocera</taxon>
        <taxon>Culicoidea</taxon>
        <taxon>Culicidae</taxon>
        <taxon>Culicinae</taxon>
        <taxon>Aedini</taxon>
        <taxon>Aedes</taxon>
        <taxon>Stegomyia</taxon>
    </lineage>
</organism>
<gene>
    <name evidence="1" type="primary">110679496</name>
</gene>
<dbReference type="Proteomes" id="UP000008820">
    <property type="component" value="Chromosome 3"/>
</dbReference>
<dbReference type="EnsemblMetazoa" id="AAEL024261-RA">
    <property type="protein sequence ID" value="AAEL024261-PA"/>
    <property type="gene ID" value="AAEL024261"/>
</dbReference>
<sequence length="118" mass="13007">MSFIGKRSIITTYRHDQCLCLRDHADMCSDCFLVMFSTKTGQIFIENIGCIGVGDGIISKTVGLFCCQCNDLHAEDLPAENPRIPRITMQAISNKQDALQGYLLIVSLFTGSDFHGGN</sequence>
<reference evidence="1" key="2">
    <citation type="submission" date="2020-05" db="UniProtKB">
        <authorList>
            <consortium name="EnsemblMetazoa"/>
        </authorList>
    </citation>
    <scope>IDENTIFICATION</scope>
    <source>
        <strain evidence="1">LVP_AGWG</strain>
    </source>
</reference>
<keyword evidence="2" id="KW-1185">Reference proteome</keyword>